<proteinExistence type="predicted"/>
<gene>
    <name evidence="2" type="ORF">METZ01_LOCUS487991</name>
</gene>
<sequence length="113" mass="13734">MVYMLWKGRKYGKYEHGKHIRYKQLNLADIHAYRQQHSEPLVTDFFRWVYQQRQRTDLLPKSPFAKALHYAHERESQLKVFLSNPALPMDTNHLERALRVIPMGRKNYLFCWS</sequence>
<dbReference type="AlphaFoldDB" id="A0A383CRZ6"/>
<evidence type="ECO:0000313" key="2">
    <source>
        <dbReference type="EMBL" id="SVE35137.1"/>
    </source>
</evidence>
<dbReference type="InterPro" id="IPR052344">
    <property type="entry name" value="Transposase-related"/>
</dbReference>
<organism evidence="2">
    <name type="scientific">marine metagenome</name>
    <dbReference type="NCBI Taxonomy" id="408172"/>
    <lineage>
        <taxon>unclassified sequences</taxon>
        <taxon>metagenomes</taxon>
        <taxon>ecological metagenomes</taxon>
    </lineage>
</organism>
<name>A0A383CRZ6_9ZZZZ</name>
<dbReference type="InterPro" id="IPR004291">
    <property type="entry name" value="Transposase_IS66_central"/>
</dbReference>
<dbReference type="EMBL" id="UINC01211297">
    <property type="protein sequence ID" value="SVE35137.1"/>
    <property type="molecule type" value="Genomic_DNA"/>
</dbReference>
<feature type="non-terminal residue" evidence="2">
    <location>
        <position position="113"/>
    </location>
</feature>
<accession>A0A383CRZ6</accession>
<protein>
    <recommendedName>
        <fullName evidence="1">Transposase IS66 central domain-containing protein</fullName>
    </recommendedName>
</protein>
<evidence type="ECO:0000259" key="1">
    <source>
        <dbReference type="Pfam" id="PF03050"/>
    </source>
</evidence>
<dbReference type="PANTHER" id="PTHR33678:SF1">
    <property type="entry name" value="BLL1576 PROTEIN"/>
    <property type="match status" value="1"/>
</dbReference>
<dbReference type="Pfam" id="PF03050">
    <property type="entry name" value="DDE_Tnp_IS66"/>
    <property type="match status" value="1"/>
</dbReference>
<reference evidence="2" key="1">
    <citation type="submission" date="2018-05" db="EMBL/GenBank/DDBJ databases">
        <authorList>
            <person name="Lanie J.A."/>
            <person name="Ng W.-L."/>
            <person name="Kazmierczak K.M."/>
            <person name="Andrzejewski T.M."/>
            <person name="Davidsen T.M."/>
            <person name="Wayne K.J."/>
            <person name="Tettelin H."/>
            <person name="Glass J.I."/>
            <person name="Rusch D."/>
            <person name="Podicherti R."/>
            <person name="Tsui H.-C.T."/>
            <person name="Winkler M.E."/>
        </authorList>
    </citation>
    <scope>NUCLEOTIDE SEQUENCE</scope>
</reference>
<dbReference type="PANTHER" id="PTHR33678">
    <property type="entry name" value="BLL1576 PROTEIN"/>
    <property type="match status" value="1"/>
</dbReference>
<feature type="domain" description="Transposase IS66 central" evidence="1">
    <location>
        <begin position="18"/>
        <end position="113"/>
    </location>
</feature>